<dbReference type="EMBL" id="CADCUB010000123">
    <property type="protein sequence ID" value="CAA9344664.1"/>
    <property type="molecule type" value="Genomic_DNA"/>
</dbReference>
<reference evidence="2" key="1">
    <citation type="submission" date="2020-02" db="EMBL/GenBank/DDBJ databases">
        <authorList>
            <person name="Meier V. D."/>
        </authorList>
    </citation>
    <scope>NUCLEOTIDE SEQUENCE</scope>
    <source>
        <strain evidence="2">AVDCRST_MAG07</strain>
    </source>
</reference>
<feature type="non-terminal residue" evidence="2">
    <location>
        <position position="1"/>
    </location>
</feature>
<gene>
    <name evidence="2" type="ORF">AVDCRST_MAG07-2591</name>
</gene>
<protein>
    <submittedName>
        <fullName evidence="2">Uncharacterized protein</fullName>
    </submittedName>
</protein>
<evidence type="ECO:0000256" key="1">
    <source>
        <dbReference type="SAM" id="MobiDB-lite"/>
    </source>
</evidence>
<feature type="non-terminal residue" evidence="2">
    <location>
        <position position="110"/>
    </location>
</feature>
<dbReference type="AlphaFoldDB" id="A0A6J4LXQ2"/>
<proteinExistence type="predicted"/>
<accession>A0A6J4LXQ2</accession>
<organism evidence="2">
    <name type="scientific">uncultured Frankineae bacterium</name>
    <dbReference type="NCBI Taxonomy" id="437475"/>
    <lineage>
        <taxon>Bacteria</taxon>
        <taxon>Bacillati</taxon>
        <taxon>Actinomycetota</taxon>
        <taxon>Actinomycetes</taxon>
        <taxon>Frankiales</taxon>
        <taxon>environmental samples</taxon>
    </lineage>
</organism>
<name>A0A6J4LXQ2_9ACTN</name>
<sequence>AAGPLARQGHRRHLRGSQPLRGHQPAPAPVRHHAEPARPVRRAGGGPAGAAGVEGRAVRRRHRTAVVRRRHGQRRPDRRPGAGDGDGGAADPGRAGADRDRARTGHRPGL</sequence>
<feature type="region of interest" description="Disordered" evidence="1">
    <location>
        <begin position="1"/>
        <end position="110"/>
    </location>
</feature>
<feature type="compositionally biased region" description="Basic residues" evidence="1">
    <location>
        <begin position="58"/>
        <end position="73"/>
    </location>
</feature>
<evidence type="ECO:0000313" key="2">
    <source>
        <dbReference type="EMBL" id="CAA9344664.1"/>
    </source>
</evidence>